<feature type="non-terminal residue" evidence="2">
    <location>
        <position position="1"/>
    </location>
</feature>
<keyword evidence="1" id="KW-0732">Signal</keyword>
<evidence type="ECO:0000256" key="1">
    <source>
        <dbReference type="SAM" id="SignalP"/>
    </source>
</evidence>
<sequence length="135" mass="14990">SPASKVIVSIGWLLLLLLGVGAPNFDVVGCHIQINSRTIVHNGRLTRYNSAELTQLSKLKVNLTSDILHSHDSKGAFLTGVNMAILIDWPNVLTWQHLWAPVKMAAEWEDIIHSDGLSMLLVFTKRQVSFFFPAS</sequence>
<name>A0A1S8WG45_OPIVI</name>
<dbReference type="Proteomes" id="UP000243686">
    <property type="component" value="Unassembled WGS sequence"/>
</dbReference>
<evidence type="ECO:0000313" key="3">
    <source>
        <dbReference type="Proteomes" id="UP000243686"/>
    </source>
</evidence>
<keyword evidence="3" id="KW-1185">Reference proteome</keyword>
<proteinExistence type="predicted"/>
<gene>
    <name evidence="2" type="ORF">X801_10817</name>
</gene>
<organism evidence="2 3">
    <name type="scientific">Opisthorchis viverrini</name>
    <name type="common">Southeast Asian liver fluke</name>
    <dbReference type="NCBI Taxonomy" id="6198"/>
    <lineage>
        <taxon>Eukaryota</taxon>
        <taxon>Metazoa</taxon>
        <taxon>Spiralia</taxon>
        <taxon>Lophotrochozoa</taxon>
        <taxon>Platyhelminthes</taxon>
        <taxon>Trematoda</taxon>
        <taxon>Digenea</taxon>
        <taxon>Opisthorchiida</taxon>
        <taxon>Opisthorchiata</taxon>
        <taxon>Opisthorchiidae</taxon>
        <taxon>Opisthorchis</taxon>
    </lineage>
</organism>
<protein>
    <submittedName>
        <fullName evidence="2">Uncharacterized protein</fullName>
    </submittedName>
</protein>
<dbReference type="EMBL" id="KV907425">
    <property type="protein sequence ID" value="OON13410.1"/>
    <property type="molecule type" value="Genomic_DNA"/>
</dbReference>
<accession>A0A1S8WG45</accession>
<feature type="chain" id="PRO_5012933154" evidence="1">
    <location>
        <begin position="23"/>
        <end position="135"/>
    </location>
</feature>
<dbReference type="AlphaFoldDB" id="A0A1S8WG45"/>
<feature type="signal peptide" evidence="1">
    <location>
        <begin position="1"/>
        <end position="22"/>
    </location>
</feature>
<evidence type="ECO:0000313" key="2">
    <source>
        <dbReference type="EMBL" id="OON13410.1"/>
    </source>
</evidence>
<reference evidence="2 3" key="1">
    <citation type="submission" date="2015-03" db="EMBL/GenBank/DDBJ databases">
        <title>Draft genome of the nematode, Opisthorchis viverrini.</title>
        <authorList>
            <person name="Mitreva M."/>
        </authorList>
    </citation>
    <scope>NUCLEOTIDE SEQUENCE [LARGE SCALE GENOMIC DNA]</scope>
    <source>
        <strain evidence="2">Khon Kaen</strain>
    </source>
</reference>